<proteinExistence type="predicted"/>
<dbReference type="Proteomes" id="UP000295604">
    <property type="component" value="Unassembled WGS sequence"/>
</dbReference>
<name>A0A4R8T2D7_9PEZI</name>
<gene>
    <name evidence="2" type="ORF">C8034_v008520</name>
</gene>
<organism evidence="2 3">
    <name type="scientific">Colletotrichum sidae</name>
    <dbReference type="NCBI Taxonomy" id="1347389"/>
    <lineage>
        <taxon>Eukaryota</taxon>
        <taxon>Fungi</taxon>
        <taxon>Dikarya</taxon>
        <taxon>Ascomycota</taxon>
        <taxon>Pezizomycotina</taxon>
        <taxon>Sordariomycetes</taxon>
        <taxon>Hypocreomycetidae</taxon>
        <taxon>Glomerellales</taxon>
        <taxon>Glomerellaceae</taxon>
        <taxon>Colletotrichum</taxon>
        <taxon>Colletotrichum orbiculare species complex</taxon>
    </lineage>
</organism>
<dbReference type="EMBL" id="QAPF01000416">
    <property type="protein sequence ID" value="TEA10842.1"/>
    <property type="molecule type" value="Genomic_DNA"/>
</dbReference>
<feature type="compositionally biased region" description="Basic and acidic residues" evidence="1">
    <location>
        <begin position="29"/>
        <end position="38"/>
    </location>
</feature>
<feature type="compositionally biased region" description="Acidic residues" evidence="1">
    <location>
        <begin position="1"/>
        <end position="12"/>
    </location>
</feature>
<keyword evidence="3" id="KW-1185">Reference proteome</keyword>
<reference evidence="2 3" key="1">
    <citation type="submission" date="2018-11" db="EMBL/GenBank/DDBJ databases">
        <title>Genome sequence and assembly of Colletotrichum sidae.</title>
        <authorList>
            <person name="Gan P."/>
            <person name="Shirasu K."/>
        </authorList>
    </citation>
    <scope>NUCLEOTIDE SEQUENCE [LARGE SCALE GENOMIC DNA]</scope>
    <source>
        <strain evidence="2 3">CBS 518.97</strain>
    </source>
</reference>
<comment type="caution">
    <text evidence="2">The sequence shown here is derived from an EMBL/GenBank/DDBJ whole genome shotgun (WGS) entry which is preliminary data.</text>
</comment>
<feature type="region of interest" description="Disordered" evidence="1">
    <location>
        <begin position="1"/>
        <end position="40"/>
    </location>
</feature>
<dbReference type="AlphaFoldDB" id="A0A4R8T2D7"/>
<evidence type="ECO:0000313" key="2">
    <source>
        <dbReference type="EMBL" id="TEA10842.1"/>
    </source>
</evidence>
<protein>
    <submittedName>
        <fullName evidence="2">Uncharacterized protein</fullName>
    </submittedName>
</protein>
<accession>A0A4R8T2D7</accession>
<sequence>MRSIPDECEEATDFVPPGKHPTSAGCQCPRRDGRRMDPASRFGNVAYPFLSPGPRKGEESGCATCTRAHLARRAR</sequence>
<evidence type="ECO:0000256" key="1">
    <source>
        <dbReference type="SAM" id="MobiDB-lite"/>
    </source>
</evidence>
<evidence type="ECO:0000313" key="3">
    <source>
        <dbReference type="Proteomes" id="UP000295604"/>
    </source>
</evidence>